<name>K0AXW3_GOTA9</name>
<keyword evidence="3" id="KW-1003">Cell membrane</keyword>
<dbReference type="AlphaFoldDB" id="K0AXW3"/>
<dbReference type="Proteomes" id="UP000006094">
    <property type="component" value="Chromosome"/>
</dbReference>
<dbReference type="PROSITE" id="PS51257">
    <property type="entry name" value="PROKAR_LIPOPROTEIN"/>
    <property type="match status" value="1"/>
</dbReference>
<reference evidence="7 8" key="1">
    <citation type="journal article" date="2012" name="PLoS ONE">
        <title>The purine-utilizing bacterium Clostridium acidurici 9a: a genome-guided metabolic reconsideration.</title>
        <authorList>
            <person name="Hartwich K."/>
            <person name="Poehlein A."/>
            <person name="Daniel R."/>
        </authorList>
    </citation>
    <scope>NUCLEOTIDE SEQUENCE [LARGE SCALE GENOMIC DNA]</scope>
    <source>
        <strain evidence="8">ATCC 7906 / DSM 604 / BCRC 14475 / CIP 104303 / KCTC 5404 / NCIMB 10678 / 9a</strain>
    </source>
</reference>
<feature type="signal peptide" evidence="5">
    <location>
        <begin position="1"/>
        <end position="22"/>
    </location>
</feature>
<keyword evidence="8" id="KW-1185">Reference proteome</keyword>
<dbReference type="SUPFAM" id="SSF53850">
    <property type="entry name" value="Periplasmic binding protein-like II"/>
    <property type="match status" value="2"/>
</dbReference>
<evidence type="ECO:0000256" key="2">
    <source>
        <dbReference type="ARBA" id="ARBA00022448"/>
    </source>
</evidence>
<dbReference type="KEGG" id="cad:Curi_c10200"/>
<evidence type="ECO:0000259" key="6">
    <source>
        <dbReference type="Pfam" id="PF04069"/>
    </source>
</evidence>
<dbReference type="eggNOG" id="COG2113">
    <property type="taxonomic scope" value="Bacteria"/>
</dbReference>
<dbReference type="PATRIC" id="fig|1128398.3.peg.1021"/>
<evidence type="ECO:0000313" key="7">
    <source>
        <dbReference type="EMBL" id="AFS78034.1"/>
    </source>
</evidence>
<dbReference type="HOGENOM" id="CLU_082654_0_0_9"/>
<feature type="domain" description="ABC-type glycine betaine transport system substrate-binding" evidence="6">
    <location>
        <begin position="40"/>
        <end position="185"/>
    </location>
</feature>
<proteinExistence type="predicted"/>
<organism evidence="7 8">
    <name type="scientific">Gottschalkia acidurici (strain ATCC 7906 / DSM 604 / BCRC 14475 / CIP 104303 / KCTC 5404 / NCIMB 10678 / 9a)</name>
    <name type="common">Clostridium acidurici</name>
    <dbReference type="NCBI Taxonomy" id="1128398"/>
    <lineage>
        <taxon>Bacteria</taxon>
        <taxon>Bacillati</taxon>
        <taxon>Bacillota</taxon>
        <taxon>Tissierellia</taxon>
        <taxon>Tissierellales</taxon>
        <taxon>Gottschalkiaceae</taxon>
        <taxon>Gottschalkia</taxon>
    </lineage>
</organism>
<dbReference type="GO" id="GO:0015226">
    <property type="term" value="F:carnitine transmembrane transporter activity"/>
    <property type="evidence" value="ECO:0007669"/>
    <property type="project" value="TreeGrafter"/>
</dbReference>
<keyword evidence="5" id="KW-0732">Signal</keyword>
<dbReference type="RefSeq" id="WP_014967171.1">
    <property type="nucleotide sequence ID" value="NC_018664.1"/>
</dbReference>
<feature type="domain" description="ABC-type glycine betaine transport system substrate-binding" evidence="6">
    <location>
        <begin position="204"/>
        <end position="305"/>
    </location>
</feature>
<dbReference type="EMBL" id="CP003326">
    <property type="protein sequence ID" value="AFS78034.1"/>
    <property type="molecule type" value="Genomic_DNA"/>
</dbReference>
<evidence type="ECO:0000256" key="3">
    <source>
        <dbReference type="ARBA" id="ARBA00022475"/>
    </source>
</evidence>
<dbReference type="GO" id="GO:0043190">
    <property type="term" value="C:ATP-binding cassette (ABC) transporter complex"/>
    <property type="evidence" value="ECO:0007669"/>
    <property type="project" value="InterPro"/>
</dbReference>
<comment type="subcellular location">
    <subcellularLocation>
        <location evidence="1">Cell membrane</location>
    </subcellularLocation>
</comment>
<dbReference type="Gene3D" id="3.10.105.10">
    <property type="entry name" value="Dipeptide-binding Protein, Domain 3"/>
    <property type="match status" value="1"/>
</dbReference>
<keyword evidence="2" id="KW-0813">Transport</keyword>
<gene>
    <name evidence="7" type="primary">opuAC</name>
    <name evidence="7" type="ordered locus">Curi_c10200</name>
</gene>
<dbReference type="STRING" id="1128398.Curi_c10200"/>
<feature type="chain" id="PRO_5038630361" evidence="5">
    <location>
        <begin position="23"/>
        <end position="305"/>
    </location>
</feature>
<evidence type="ECO:0000256" key="4">
    <source>
        <dbReference type="ARBA" id="ARBA00023136"/>
    </source>
</evidence>
<keyword evidence="4" id="KW-0472">Membrane</keyword>
<sequence length="305" mass="33664">MFKKNLRNIGILVCIFLTLAVAGCSKNDANKGSSEGNLENNKEKSLAEELDYKITGIDAGAGIMEATEKCIEDYGLDFKAQTSSGAVMTQALGDAIENKKPIIVTAWTPHWKFAKYDLKYLEDPKGSFGGEEKIHTIANSKLKEKNPEAYKILDQFYWKAEDMESVMLEINDGKDIDKAVSDWVNNNKDKVSEWTKGVEKVDGKKVKLAYVAWDSEIASTNVIGKVLEDMGHDVTLTQVEVGPMWASVATGDSDAIVAAWLPGTHKKYMIDYKDQIEDLGPNLEGAKIGLAVPTYVEINSIEDLK</sequence>
<evidence type="ECO:0000256" key="5">
    <source>
        <dbReference type="SAM" id="SignalP"/>
    </source>
</evidence>
<dbReference type="PANTHER" id="PTHR47737">
    <property type="entry name" value="GLYCINE BETAINE/PROLINE BETAINE TRANSPORT SYSTEM PERMEASE PROTEIN PROW"/>
    <property type="match status" value="1"/>
</dbReference>
<dbReference type="GO" id="GO:0031460">
    <property type="term" value="P:glycine betaine transport"/>
    <property type="evidence" value="ECO:0007669"/>
    <property type="project" value="TreeGrafter"/>
</dbReference>
<dbReference type="InterPro" id="IPR007210">
    <property type="entry name" value="ABC_Gly_betaine_transp_sub-bd"/>
</dbReference>
<dbReference type="OrthoDB" id="9787902at2"/>
<evidence type="ECO:0000313" key="8">
    <source>
        <dbReference type="Proteomes" id="UP000006094"/>
    </source>
</evidence>
<dbReference type="PANTHER" id="PTHR47737:SF1">
    <property type="entry name" value="GLYCINE BETAINE_PROLINE BETAINE TRANSPORT SYSTEM PERMEASE PROTEIN PROW"/>
    <property type="match status" value="1"/>
</dbReference>
<dbReference type="GO" id="GO:0005275">
    <property type="term" value="F:amine transmembrane transporter activity"/>
    <property type="evidence" value="ECO:0007669"/>
    <property type="project" value="TreeGrafter"/>
</dbReference>
<evidence type="ECO:0000256" key="1">
    <source>
        <dbReference type="ARBA" id="ARBA00004236"/>
    </source>
</evidence>
<protein>
    <submittedName>
        <fullName evidence="7">Glycine betaine ABC transporter substrate-binding protein OpuAC</fullName>
    </submittedName>
</protein>
<dbReference type="GO" id="GO:0015871">
    <property type="term" value="P:choline transport"/>
    <property type="evidence" value="ECO:0007669"/>
    <property type="project" value="TreeGrafter"/>
</dbReference>
<dbReference type="Gene3D" id="3.40.190.100">
    <property type="entry name" value="Glycine betaine-binding periplasmic protein, domain 2"/>
    <property type="match status" value="1"/>
</dbReference>
<accession>K0AXW3</accession>
<dbReference type="Pfam" id="PF04069">
    <property type="entry name" value="OpuAC"/>
    <property type="match status" value="2"/>
</dbReference>